<dbReference type="InterPro" id="IPR029055">
    <property type="entry name" value="Ntn_hydrolases_N"/>
</dbReference>
<evidence type="ECO:0000313" key="3">
    <source>
        <dbReference type="Proteomes" id="UP000192761"/>
    </source>
</evidence>
<dbReference type="InterPro" id="IPR005079">
    <property type="entry name" value="Peptidase_C45_hydrolase"/>
</dbReference>
<dbReference type="GO" id="GO:0016740">
    <property type="term" value="F:transferase activity"/>
    <property type="evidence" value="ECO:0007669"/>
    <property type="project" value="UniProtKB-KW"/>
</dbReference>
<keyword evidence="3" id="KW-1185">Reference proteome</keyword>
<dbReference type="Gene3D" id="3.60.60.10">
    <property type="entry name" value="Penicillin V Acylase, Chain A"/>
    <property type="match status" value="1"/>
</dbReference>
<sequence length="336" mass="36522">MDPHNLAEEQAADYQRYAIAGTPDEMAATLAAIAAPLAPPLQFQQAGWSTPQRDYARACRALTAELYPQLVEEIDAYADAAHVARDDMLWHYSLGVTGGCSAVAVRTRDGMVVGRNYDFFYFENRRHLLTTRPAGRYAHVGMHDGLAGGRFDGMNEHGLFVSFNGAGEHADPAPVGLTFHHVVRYLLERCRSMAEARAALLELPIKEAKSYLLVDAGDACVVEAHTSRRAVRELDDSGLLRVTNHYLHPAMQPLCPPWPNSEARFDALGALQPAQGAEETVAQLRALLAGHDAPLCGHQDGLATFWSAVAQPATGEISYCLGAPCRNPWLAAGPLR</sequence>
<name>A0A1W1XUI6_9NEIS</name>
<evidence type="ECO:0000313" key="2">
    <source>
        <dbReference type="EMBL" id="SMC27532.1"/>
    </source>
</evidence>
<dbReference type="STRING" id="1121001.SAMN02745857_02902"/>
<dbReference type="PANTHER" id="PTHR34180:SF1">
    <property type="entry name" value="BETA-ALANYL-DOPAMINE_CARCININE HYDROLASE"/>
    <property type="match status" value="1"/>
</dbReference>
<dbReference type="EMBL" id="FWXD01000017">
    <property type="protein sequence ID" value="SMC27532.1"/>
    <property type="molecule type" value="Genomic_DNA"/>
</dbReference>
<dbReference type="RefSeq" id="WP_176216950.1">
    <property type="nucleotide sequence ID" value="NZ_FWXD01000017.1"/>
</dbReference>
<feature type="domain" description="Peptidase C45 hydrolase" evidence="1">
    <location>
        <begin position="106"/>
        <end position="324"/>
    </location>
</feature>
<dbReference type="SUPFAM" id="SSF56235">
    <property type="entry name" value="N-terminal nucleophile aminohydrolases (Ntn hydrolases)"/>
    <property type="match status" value="1"/>
</dbReference>
<dbReference type="InterPro" id="IPR047801">
    <property type="entry name" value="Peptidase_C45"/>
</dbReference>
<dbReference type="NCBIfam" id="NF040521">
    <property type="entry name" value="C45_proenzyme"/>
    <property type="match status" value="1"/>
</dbReference>
<gene>
    <name evidence="2" type="ORF">SAMN02745857_02902</name>
</gene>
<accession>A0A1W1XUI6</accession>
<reference evidence="2 3" key="1">
    <citation type="submission" date="2017-04" db="EMBL/GenBank/DDBJ databases">
        <authorList>
            <person name="Afonso C.L."/>
            <person name="Miller P.J."/>
            <person name="Scott M.A."/>
            <person name="Spackman E."/>
            <person name="Goraichik I."/>
            <person name="Dimitrov K.M."/>
            <person name="Suarez D.L."/>
            <person name="Swayne D.E."/>
        </authorList>
    </citation>
    <scope>NUCLEOTIDE SEQUENCE [LARGE SCALE GENOMIC DNA]</scope>
    <source>
        <strain evidence="2 3">DSM 23236</strain>
    </source>
</reference>
<dbReference type="InterPro" id="IPR047794">
    <property type="entry name" value="C45_proenzyme-like"/>
</dbReference>
<protein>
    <submittedName>
        <fullName evidence="2">Acyl-coenzyme A:6-aminopenicillanic acid acyl-transferase</fullName>
    </submittedName>
</protein>
<dbReference type="AlphaFoldDB" id="A0A1W1XUI6"/>
<dbReference type="Pfam" id="PF03417">
    <property type="entry name" value="AAT"/>
    <property type="match status" value="1"/>
</dbReference>
<dbReference type="PANTHER" id="PTHR34180">
    <property type="entry name" value="PEPTIDASE C45"/>
    <property type="match status" value="1"/>
</dbReference>
<evidence type="ECO:0000259" key="1">
    <source>
        <dbReference type="Pfam" id="PF03417"/>
    </source>
</evidence>
<dbReference type="Proteomes" id="UP000192761">
    <property type="component" value="Unassembled WGS sequence"/>
</dbReference>
<organism evidence="2 3">
    <name type="scientific">Andreprevotia lacus DSM 23236</name>
    <dbReference type="NCBI Taxonomy" id="1121001"/>
    <lineage>
        <taxon>Bacteria</taxon>
        <taxon>Pseudomonadati</taxon>
        <taxon>Pseudomonadota</taxon>
        <taxon>Betaproteobacteria</taxon>
        <taxon>Neisseriales</taxon>
        <taxon>Chitinibacteraceae</taxon>
        <taxon>Andreprevotia</taxon>
    </lineage>
</organism>
<keyword evidence="2" id="KW-0808">Transferase</keyword>
<proteinExistence type="predicted"/>